<feature type="transmembrane region" description="Helical" evidence="1">
    <location>
        <begin position="313"/>
        <end position="338"/>
    </location>
</feature>
<feature type="transmembrane region" description="Helical" evidence="1">
    <location>
        <begin position="59"/>
        <end position="79"/>
    </location>
</feature>
<name>A0AA88YNX6_PINIB</name>
<keyword evidence="1" id="KW-0812">Transmembrane</keyword>
<sequence>MIQLLFGILFVSTDVGIASMEYLSERVLEFTSFSDTGAEFVFTEKYKDFQIIFQSMPQILYFVTMINVLQYLGVTTFLVKTFGSFLAFCLGTRPVESMVAAANIFMAIVPMSQMITASVMSAPAALVCAKLNVPEEEEEHDHNSTTREHKEEINNGVNIEDKEISGSNNVLEAITKGAQLGTAIVVSIVVHMLIYLSLVDFLNSTVNWFGNRVAIDDLSFEKLLAYILWPVAFILGIPSQDCLIIGRFLGVRAILGVGLAYIQMGQYVENKEQLVEYKTIYNDTEYMSNGDIFLPMWNRTLEGGVLQDRSVLIGTYALCGFSALPNIGIALGVLSSVAPKRLNEATRFSIRAFLVSTMASLLTACVAGKTLFADPN</sequence>
<gene>
    <name evidence="3" type="ORF">FSP39_003127</name>
</gene>
<comment type="caution">
    <text evidence="3">The sequence shown here is derived from an EMBL/GenBank/DDBJ whole genome shotgun (WGS) entry which is preliminary data.</text>
</comment>
<evidence type="ECO:0000256" key="1">
    <source>
        <dbReference type="SAM" id="Phobius"/>
    </source>
</evidence>
<dbReference type="EMBL" id="VSWD01000004">
    <property type="protein sequence ID" value="KAK3104479.1"/>
    <property type="molecule type" value="Genomic_DNA"/>
</dbReference>
<dbReference type="AlphaFoldDB" id="A0AA88YNX6"/>
<dbReference type="PANTHER" id="PTHR10590">
    <property type="entry name" value="SODIUM/NUCLEOSIDE COTRANSPORTER"/>
    <property type="match status" value="1"/>
</dbReference>
<accession>A0AA88YNX6</accession>
<keyword evidence="4" id="KW-1185">Reference proteome</keyword>
<dbReference type="GO" id="GO:0015864">
    <property type="term" value="P:pyrimidine nucleoside transport"/>
    <property type="evidence" value="ECO:0007669"/>
    <property type="project" value="TreeGrafter"/>
</dbReference>
<dbReference type="PANTHER" id="PTHR10590:SF4">
    <property type="entry name" value="SOLUTE CARRIER FAMILY 28 MEMBER 3"/>
    <property type="match status" value="1"/>
</dbReference>
<dbReference type="Proteomes" id="UP001186944">
    <property type="component" value="Unassembled WGS sequence"/>
</dbReference>
<evidence type="ECO:0000313" key="3">
    <source>
        <dbReference type="EMBL" id="KAK3104479.1"/>
    </source>
</evidence>
<feature type="transmembrane region" description="Helical" evidence="1">
    <location>
        <begin position="350"/>
        <end position="372"/>
    </location>
</feature>
<feature type="transmembrane region" description="Helical" evidence="1">
    <location>
        <begin position="244"/>
        <end position="264"/>
    </location>
</feature>
<keyword evidence="1" id="KW-0472">Membrane</keyword>
<dbReference type="GO" id="GO:0015860">
    <property type="term" value="P:purine nucleoside transmembrane transport"/>
    <property type="evidence" value="ECO:0007669"/>
    <property type="project" value="TreeGrafter"/>
</dbReference>
<reference evidence="3" key="1">
    <citation type="submission" date="2019-08" db="EMBL/GenBank/DDBJ databases">
        <title>The improved chromosome-level genome for the pearl oyster Pinctada fucata martensii using PacBio sequencing and Hi-C.</title>
        <authorList>
            <person name="Zheng Z."/>
        </authorList>
    </citation>
    <scope>NUCLEOTIDE SEQUENCE</scope>
    <source>
        <strain evidence="3">ZZ-2019</strain>
        <tissue evidence="3">Adductor muscle</tissue>
    </source>
</reference>
<keyword evidence="1" id="KW-1133">Transmembrane helix</keyword>
<protein>
    <recommendedName>
        <fullName evidence="2">Concentrative nucleoside transporter C-terminal domain-containing protein</fullName>
    </recommendedName>
</protein>
<organism evidence="3 4">
    <name type="scientific">Pinctada imbricata</name>
    <name type="common">Atlantic pearl-oyster</name>
    <name type="synonym">Pinctada martensii</name>
    <dbReference type="NCBI Taxonomy" id="66713"/>
    <lineage>
        <taxon>Eukaryota</taxon>
        <taxon>Metazoa</taxon>
        <taxon>Spiralia</taxon>
        <taxon>Lophotrochozoa</taxon>
        <taxon>Mollusca</taxon>
        <taxon>Bivalvia</taxon>
        <taxon>Autobranchia</taxon>
        <taxon>Pteriomorphia</taxon>
        <taxon>Pterioida</taxon>
        <taxon>Pterioidea</taxon>
        <taxon>Pteriidae</taxon>
        <taxon>Pinctada</taxon>
    </lineage>
</organism>
<dbReference type="InterPro" id="IPR008276">
    <property type="entry name" value="C_nuclsd_transpt"/>
</dbReference>
<dbReference type="GO" id="GO:0015389">
    <property type="term" value="F:pyrimidine- and adenosine-specific:sodium symporter activity"/>
    <property type="evidence" value="ECO:0007669"/>
    <property type="project" value="TreeGrafter"/>
</dbReference>
<dbReference type="Pfam" id="PF07662">
    <property type="entry name" value="Nucleos_tra2_C"/>
    <property type="match status" value="1"/>
</dbReference>
<evidence type="ECO:0000313" key="4">
    <source>
        <dbReference type="Proteomes" id="UP001186944"/>
    </source>
</evidence>
<dbReference type="GO" id="GO:0005886">
    <property type="term" value="C:plasma membrane"/>
    <property type="evidence" value="ECO:0007669"/>
    <property type="project" value="TreeGrafter"/>
</dbReference>
<feature type="domain" description="Concentrative nucleoside transporter C-terminal" evidence="2">
    <location>
        <begin position="114"/>
        <end position="368"/>
    </location>
</feature>
<proteinExistence type="predicted"/>
<evidence type="ECO:0000259" key="2">
    <source>
        <dbReference type="Pfam" id="PF07662"/>
    </source>
</evidence>
<dbReference type="InterPro" id="IPR011657">
    <property type="entry name" value="CNT_C_dom"/>
</dbReference>
<feature type="transmembrane region" description="Helical" evidence="1">
    <location>
        <begin position="218"/>
        <end position="237"/>
    </location>
</feature>
<feature type="transmembrane region" description="Helical" evidence="1">
    <location>
        <begin position="180"/>
        <end position="198"/>
    </location>
</feature>